<accession>A0A915CLI7</accession>
<dbReference type="WBParaSite" id="PgR348_g010_t01">
    <property type="protein sequence ID" value="PgR348_g010_t01"/>
    <property type="gene ID" value="PgR348_g010"/>
</dbReference>
<protein>
    <submittedName>
        <fullName evidence="3">Uncharacterized protein</fullName>
    </submittedName>
</protein>
<organism evidence="2 3">
    <name type="scientific">Parascaris univalens</name>
    <name type="common">Nematode worm</name>
    <dbReference type="NCBI Taxonomy" id="6257"/>
    <lineage>
        <taxon>Eukaryota</taxon>
        <taxon>Metazoa</taxon>
        <taxon>Ecdysozoa</taxon>
        <taxon>Nematoda</taxon>
        <taxon>Chromadorea</taxon>
        <taxon>Rhabditida</taxon>
        <taxon>Spirurina</taxon>
        <taxon>Ascaridomorpha</taxon>
        <taxon>Ascaridoidea</taxon>
        <taxon>Ascarididae</taxon>
        <taxon>Parascaris</taxon>
    </lineage>
</organism>
<feature type="compositionally biased region" description="Basic and acidic residues" evidence="1">
    <location>
        <begin position="1"/>
        <end position="10"/>
    </location>
</feature>
<dbReference type="Proteomes" id="UP000887569">
    <property type="component" value="Unplaced"/>
</dbReference>
<name>A0A915CLI7_PARUN</name>
<evidence type="ECO:0000313" key="3">
    <source>
        <dbReference type="WBParaSite" id="PgR348_g010_t01"/>
    </source>
</evidence>
<feature type="region of interest" description="Disordered" evidence="1">
    <location>
        <begin position="1"/>
        <end position="88"/>
    </location>
</feature>
<reference evidence="3" key="1">
    <citation type="submission" date="2022-11" db="UniProtKB">
        <authorList>
            <consortium name="WormBaseParasite"/>
        </authorList>
    </citation>
    <scope>IDENTIFICATION</scope>
</reference>
<sequence length="142" mass="15682">MPEPPAEHARATCSTGRNHLPDRPKSTAGCARTTWADSPESPASHGGTTLSRRYKNHMPDTQLKHCTERLEPPAATPEPPPEHDAKPTCRHAKISCAGYTTKHLRNSPDDACRACWNHLSDIQKSTWRNTHHLPEMPKSPAG</sequence>
<evidence type="ECO:0000313" key="2">
    <source>
        <dbReference type="Proteomes" id="UP000887569"/>
    </source>
</evidence>
<evidence type="ECO:0000256" key="1">
    <source>
        <dbReference type="SAM" id="MobiDB-lite"/>
    </source>
</evidence>
<feature type="compositionally biased region" description="Basic and acidic residues" evidence="1">
    <location>
        <begin position="62"/>
        <end position="71"/>
    </location>
</feature>
<keyword evidence="2" id="KW-1185">Reference proteome</keyword>
<proteinExistence type="predicted"/>
<dbReference type="AlphaFoldDB" id="A0A915CLI7"/>